<reference evidence="2 3" key="1">
    <citation type="submission" date="2016-02" db="EMBL/GenBank/DDBJ databases">
        <title>Comparative genomic and transcriptomic foundation for Pichia pastoris.</title>
        <authorList>
            <person name="Love K.R."/>
            <person name="Shah K.A."/>
            <person name="Whittaker C.A."/>
            <person name="Wu J."/>
            <person name="Bartlett M.C."/>
            <person name="Ma D."/>
            <person name="Leeson R.L."/>
            <person name="Priest M."/>
            <person name="Young S.K."/>
            <person name="Love J.C."/>
        </authorList>
    </citation>
    <scope>NUCLEOTIDE SEQUENCE [LARGE SCALE GENOMIC DNA]</scope>
    <source>
        <strain evidence="2 3">ATCC 28485</strain>
    </source>
</reference>
<keyword evidence="1" id="KW-0812">Transmembrane</keyword>
<accession>A0A1B2J6V6</accession>
<name>A0A1B2J6V6_PICPA</name>
<keyword evidence="1" id="KW-0472">Membrane</keyword>
<keyword evidence="3" id="KW-1185">Reference proteome</keyword>
<sequence length="124" mass="14119">MVQVLSQDIIIPHASGGIREIAQHASTCLGKELKTRLCILHNAQKGCIYVLSKSIWATSYMYIPLIFIFIELATAKLDPTKRQSAAFLRFLSWSILIPLVDYKFYHSDQVQLYLATLRTPFVDT</sequence>
<evidence type="ECO:0000256" key="1">
    <source>
        <dbReference type="SAM" id="Phobius"/>
    </source>
</evidence>
<gene>
    <name evidence="2" type="ORF">ATY40_BA7500003</name>
</gene>
<organism evidence="2 3">
    <name type="scientific">Komagataella pastoris</name>
    <name type="common">Yeast</name>
    <name type="synonym">Pichia pastoris</name>
    <dbReference type="NCBI Taxonomy" id="4922"/>
    <lineage>
        <taxon>Eukaryota</taxon>
        <taxon>Fungi</taxon>
        <taxon>Dikarya</taxon>
        <taxon>Ascomycota</taxon>
        <taxon>Saccharomycotina</taxon>
        <taxon>Pichiomycetes</taxon>
        <taxon>Pichiales</taxon>
        <taxon>Pichiaceae</taxon>
        <taxon>Komagataella</taxon>
    </lineage>
</organism>
<dbReference type="Proteomes" id="UP000094565">
    <property type="component" value="Chromosome 1"/>
</dbReference>
<evidence type="ECO:0000313" key="2">
    <source>
        <dbReference type="EMBL" id="ANZ73713.1"/>
    </source>
</evidence>
<feature type="transmembrane region" description="Helical" evidence="1">
    <location>
        <begin position="55"/>
        <end position="74"/>
    </location>
</feature>
<keyword evidence="1" id="KW-1133">Transmembrane helix</keyword>
<evidence type="ECO:0000313" key="3">
    <source>
        <dbReference type="Proteomes" id="UP000094565"/>
    </source>
</evidence>
<proteinExistence type="predicted"/>
<protein>
    <submittedName>
        <fullName evidence="2">BA75_00003T0</fullName>
    </submittedName>
</protein>
<dbReference type="AlphaFoldDB" id="A0A1B2J6V6"/>
<feature type="transmembrane region" description="Helical" evidence="1">
    <location>
        <begin position="86"/>
        <end position="105"/>
    </location>
</feature>
<dbReference type="EMBL" id="CP014584">
    <property type="protein sequence ID" value="ANZ73713.1"/>
    <property type="molecule type" value="Genomic_DNA"/>
</dbReference>